<keyword evidence="1" id="KW-1133">Transmembrane helix</keyword>
<evidence type="ECO:0000313" key="2">
    <source>
        <dbReference type="EMBL" id="KYP45721.1"/>
    </source>
</evidence>
<evidence type="ECO:0000313" key="3">
    <source>
        <dbReference type="Proteomes" id="UP000075243"/>
    </source>
</evidence>
<keyword evidence="1" id="KW-0812">Transmembrane</keyword>
<organism evidence="2 3">
    <name type="scientific">Cajanus cajan</name>
    <name type="common">Pigeon pea</name>
    <name type="synonym">Cajanus indicus</name>
    <dbReference type="NCBI Taxonomy" id="3821"/>
    <lineage>
        <taxon>Eukaryota</taxon>
        <taxon>Viridiplantae</taxon>
        <taxon>Streptophyta</taxon>
        <taxon>Embryophyta</taxon>
        <taxon>Tracheophyta</taxon>
        <taxon>Spermatophyta</taxon>
        <taxon>Magnoliopsida</taxon>
        <taxon>eudicotyledons</taxon>
        <taxon>Gunneridae</taxon>
        <taxon>Pentapetalae</taxon>
        <taxon>rosids</taxon>
        <taxon>fabids</taxon>
        <taxon>Fabales</taxon>
        <taxon>Fabaceae</taxon>
        <taxon>Papilionoideae</taxon>
        <taxon>50 kb inversion clade</taxon>
        <taxon>NPAAA clade</taxon>
        <taxon>indigoferoid/millettioid clade</taxon>
        <taxon>Phaseoleae</taxon>
        <taxon>Cajanus</taxon>
    </lineage>
</organism>
<reference evidence="2" key="1">
    <citation type="journal article" date="2012" name="Nat. Biotechnol.">
        <title>Draft genome sequence of pigeonpea (Cajanus cajan), an orphan legume crop of resource-poor farmers.</title>
        <authorList>
            <person name="Varshney R.K."/>
            <person name="Chen W."/>
            <person name="Li Y."/>
            <person name="Bharti A.K."/>
            <person name="Saxena R.K."/>
            <person name="Schlueter J.A."/>
            <person name="Donoghue M.T."/>
            <person name="Azam S."/>
            <person name="Fan G."/>
            <person name="Whaley A.M."/>
            <person name="Farmer A.D."/>
            <person name="Sheridan J."/>
            <person name="Iwata A."/>
            <person name="Tuteja R."/>
            <person name="Penmetsa R.V."/>
            <person name="Wu W."/>
            <person name="Upadhyaya H.D."/>
            <person name="Yang S.P."/>
            <person name="Shah T."/>
            <person name="Saxena K.B."/>
            <person name="Michael T."/>
            <person name="McCombie W.R."/>
            <person name="Yang B."/>
            <person name="Zhang G."/>
            <person name="Yang H."/>
            <person name="Wang J."/>
            <person name="Spillane C."/>
            <person name="Cook D.R."/>
            <person name="May G.D."/>
            <person name="Xu X."/>
            <person name="Jackson S.A."/>
        </authorList>
    </citation>
    <scope>NUCLEOTIDE SEQUENCE [LARGE SCALE GENOMIC DNA]</scope>
</reference>
<dbReference type="Gramene" id="C.cajan_31655.t">
    <property type="protein sequence ID" value="C.cajan_31655.t.cds1"/>
    <property type="gene ID" value="C.cajan_31655"/>
</dbReference>
<dbReference type="EMBL" id="KQ483581">
    <property type="protein sequence ID" value="KYP45721.1"/>
    <property type="molecule type" value="Genomic_DNA"/>
</dbReference>
<keyword evidence="1" id="KW-0472">Membrane</keyword>
<accession>A0A151RT65</accession>
<dbReference type="Proteomes" id="UP000075243">
    <property type="component" value="Unassembled WGS sequence"/>
</dbReference>
<keyword evidence="3" id="KW-1185">Reference proteome</keyword>
<evidence type="ECO:0008006" key="4">
    <source>
        <dbReference type="Google" id="ProtNLM"/>
    </source>
</evidence>
<feature type="transmembrane region" description="Helical" evidence="1">
    <location>
        <begin position="12"/>
        <end position="36"/>
    </location>
</feature>
<gene>
    <name evidence="2" type="ORF">KK1_032720</name>
</gene>
<dbReference type="AlphaFoldDB" id="A0A151RT65"/>
<name>A0A151RT65_CAJCA</name>
<proteinExistence type="predicted"/>
<protein>
    <recommendedName>
        <fullName evidence="4">Late embryogenesis abundant protein LEA-2 subgroup domain-containing protein</fullName>
    </recommendedName>
</protein>
<feature type="transmembrane region" description="Helical" evidence="1">
    <location>
        <begin position="61"/>
        <end position="80"/>
    </location>
</feature>
<sequence length="189" mass="21982">MTKFPQTKCQWLILWAIGLIGGTISVIIPLIFYLSYLGDDKVNVSVMNATLTEFNYTKNTLYYNLILNISISHTVYYDYIDASMMYQNISFDSQTVVMFNKSFSELHMNLRGQHVMAFITNQISKLNKQKMYGVYHIHLKLCPMFRFETNKLMPIIHCDLQVSLKSNKETTPIDGFHATKCDLRYDLSD</sequence>
<evidence type="ECO:0000256" key="1">
    <source>
        <dbReference type="SAM" id="Phobius"/>
    </source>
</evidence>
<dbReference type="STRING" id="3821.A0A151RT65"/>